<protein>
    <submittedName>
        <fullName evidence="1">DUF503 domain-containing protein</fullName>
    </submittedName>
</protein>
<name>A0A7V0T5T8_UNCW3</name>
<dbReference type="EMBL" id="DSBX01000205">
    <property type="protein sequence ID" value="HDQ99720.1"/>
    <property type="molecule type" value="Genomic_DNA"/>
</dbReference>
<dbReference type="Proteomes" id="UP000885672">
    <property type="component" value="Unassembled WGS sequence"/>
</dbReference>
<gene>
    <name evidence="1" type="ORF">ENN51_05505</name>
</gene>
<dbReference type="InterPro" id="IPR007546">
    <property type="entry name" value="DUF503"/>
</dbReference>
<sequence length="94" mass="11001">MHVGLLVVDCWVPLSRSLKDKRRVITSAVERLKRRFNIAACEVEYQNQWQRARLAIVTVNTEPRMLESALGHILEFLERNRELEVIGSERETLL</sequence>
<reference evidence="1" key="1">
    <citation type="journal article" date="2020" name="mSystems">
        <title>Genome- and Community-Level Interaction Insights into Carbon Utilization and Element Cycling Functions of Hydrothermarchaeota in Hydrothermal Sediment.</title>
        <authorList>
            <person name="Zhou Z."/>
            <person name="Liu Y."/>
            <person name="Xu W."/>
            <person name="Pan J."/>
            <person name="Luo Z.H."/>
            <person name="Li M."/>
        </authorList>
    </citation>
    <scope>NUCLEOTIDE SEQUENCE [LARGE SCALE GENOMIC DNA]</scope>
    <source>
        <strain evidence="1">SpSt-1182</strain>
    </source>
</reference>
<dbReference type="PANTHER" id="PTHR36441">
    <property type="entry name" value="HYPOTHETICAL CYTOSOLIC PROTEIN"/>
    <property type="match status" value="1"/>
</dbReference>
<accession>A0A7V0T5T8</accession>
<dbReference type="SUPFAM" id="SSF103007">
    <property type="entry name" value="Hypothetical protein TT1725"/>
    <property type="match status" value="1"/>
</dbReference>
<proteinExistence type="predicted"/>
<organism evidence="1">
    <name type="scientific">candidate division WOR-3 bacterium</name>
    <dbReference type="NCBI Taxonomy" id="2052148"/>
    <lineage>
        <taxon>Bacteria</taxon>
        <taxon>Bacteria division WOR-3</taxon>
    </lineage>
</organism>
<evidence type="ECO:0000313" key="1">
    <source>
        <dbReference type="EMBL" id="HDQ99720.1"/>
    </source>
</evidence>
<comment type="caution">
    <text evidence="1">The sequence shown here is derived from an EMBL/GenBank/DDBJ whole genome shotgun (WGS) entry which is preliminary data.</text>
</comment>
<dbReference type="Pfam" id="PF04456">
    <property type="entry name" value="DUF503"/>
    <property type="match status" value="1"/>
</dbReference>
<dbReference type="Gene3D" id="3.30.70.1120">
    <property type="entry name" value="TT1725-like"/>
    <property type="match status" value="1"/>
</dbReference>
<dbReference type="InterPro" id="IPR036746">
    <property type="entry name" value="TT1725-like_sf"/>
</dbReference>
<dbReference type="AlphaFoldDB" id="A0A7V0T5T8"/>
<dbReference type="PANTHER" id="PTHR36441:SF1">
    <property type="entry name" value="DUF503 DOMAIN-CONTAINING PROTEIN"/>
    <property type="match status" value="1"/>
</dbReference>